<evidence type="ECO:0000313" key="2">
    <source>
        <dbReference type="EMBL" id="EPE28254.1"/>
    </source>
</evidence>
<accession>S3CT81</accession>
<dbReference type="EMBL" id="KE145368">
    <property type="protein sequence ID" value="EPE28254.1"/>
    <property type="molecule type" value="Genomic_DNA"/>
</dbReference>
<feature type="chain" id="PRO_5004507726" description="Ecp2 effector protein domain-containing protein" evidence="1">
    <location>
        <begin position="19"/>
        <end position="136"/>
    </location>
</feature>
<proteinExistence type="predicted"/>
<organism evidence="2 3">
    <name type="scientific">Glarea lozoyensis (strain ATCC 20868 / MF5171)</name>
    <dbReference type="NCBI Taxonomy" id="1116229"/>
    <lineage>
        <taxon>Eukaryota</taxon>
        <taxon>Fungi</taxon>
        <taxon>Dikarya</taxon>
        <taxon>Ascomycota</taxon>
        <taxon>Pezizomycotina</taxon>
        <taxon>Leotiomycetes</taxon>
        <taxon>Helotiales</taxon>
        <taxon>Helotiaceae</taxon>
        <taxon>Glarea</taxon>
    </lineage>
</organism>
<reference evidence="2 3" key="1">
    <citation type="journal article" date="2013" name="BMC Genomics">
        <title>Genomics-driven discovery of the pneumocandin biosynthetic gene cluster in the fungus Glarea lozoyensis.</title>
        <authorList>
            <person name="Chen L."/>
            <person name="Yue Q."/>
            <person name="Zhang X."/>
            <person name="Xiang M."/>
            <person name="Wang C."/>
            <person name="Li S."/>
            <person name="Che Y."/>
            <person name="Ortiz-Lopez F.J."/>
            <person name="Bills G.F."/>
            <person name="Liu X."/>
            <person name="An Z."/>
        </authorList>
    </citation>
    <scope>NUCLEOTIDE SEQUENCE [LARGE SCALE GENOMIC DNA]</scope>
    <source>
        <strain evidence="3">ATCC 20868 / MF5171</strain>
    </source>
</reference>
<dbReference type="HOGENOM" id="CLU_1875639_0_0_1"/>
<evidence type="ECO:0000256" key="1">
    <source>
        <dbReference type="SAM" id="SignalP"/>
    </source>
</evidence>
<protein>
    <recommendedName>
        <fullName evidence="4">Ecp2 effector protein domain-containing protein</fullName>
    </recommendedName>
</protein>
<dbReference type="RefSeq" id="XP_008084162.1">
    <property type="nucleotide sequence ID" value="XM_008085971.1"/>
</dbReference>
<keyword evidence="1" id="KW-0732">Signal</keyword>
<gene>
    <name evidence="2" type="ORF">GLAREA_09374</name>
</gene>
<evidence type="ECO:0000313" key="3">
    <source>
        <dbReference type="Proteomes" id="UP000016922"/>
    </source>
</evidence>
<dbReference type="KEGG" id="glz:GLAREA_09374"/>
<sequence>MTQLLSVVILAMTSLTEANKKVSEIKCNPAPHFKSWWQEGFEAVYTDLGVEGTTGRVEVLPGGCSELSKAIRHGVTTNAQVCSTRGDKIYPSRAYLSSYILDIHNVCTGKDLPHDVKEGILEDTDGYYVRVYNDAQ</sequence>
<dbReference type="Proteomes" id="UP000016922">
    <property type="component" value="Unassembled WGS sequence"/>
</dbReference>
<evidence type="ECO:0008006" key="4">
    <source>
        <dbReference type="Google" id="ProtNLM"/>
    </source>
</evidence>
<feature type="signal peptide" evidence="1">
    <location>
        <begin position="1"/>
        <end position="18"/>
    </location>
</feature>
<dbReference type="AlphaFoldDB" id="S3CT81"/>
<dbReference type="GeneID" id="19468422"/>
<keyword evidence="3" id="KW-1185">Reference proteome</keyword>
<name>S3CT81_GLAL2</name>